<dbReference type="Proteomes" id="UP001596996">
    <property type="component" value="Unassembled WGS sequence"/>
</dbReference>
<gene>
    <name evidence="3" type="ORF">ACFQ02_03435</name>
</gene>
<evidence type="ECO:0000259" key="2">
    <source>
        <dbReference type="Pfam" id="PF06877"/>
    </source>
</evidence>
<feature type="domain" description="Regulator of ribonuclease activity B" evidence="2">
    <location>
        <begin position="145"/>
        <end position="249"/>
    </location>
</feature>
<dbReference type="InterPro" id="IPR006506">
    <property type="entry name" value="CHP01619"/>
</dbReference>
<protein>
    <submittedName>
        <fullName evidence="3">TIGR01619 family protein</fullName>
    </submittedName>
</protein>
<proteinExistence type="predicted"/>
<organism evidence="3 4">
    <name type="scientific">Seminibacterium arietis</name>
    <dbReference type="NCBI Taxonomy" id="1173502"/>
    <lineage>
        <taxon>Bacteria</taxon>
        <taxon>Pseudomonadati</taxon>
        <taxon>Pseudomonadota</taxon>
        <taxon>Gammaproteobacteria</taxon>
        <taxon>Pasteurellales</taxon>
        <taxon>Pasteurellaceae</taxon>
        <taxon>Seminibacterium</taxon>
    </lineage>
</organism>
<evidence type="ECO:0000313" key="4">
    <source>
        <dbReference type="Proteomes" id="UP001596996"/>
    </source>
</evidence>
<dbReference type="SUPFAM" id="SSF89946">
    <property type="entry name" value="Hypothetical protein VC0424"/>
    <property type="match status" value="1"/>
</dbReference>
<name>A0ABW3I7W3_9PAST</name>
<sequence>MEQKEKGDWQIYRTLVNGKPAICSVNLSLFEQQLFSENIYDNVLEVVLAYQADKDGLPDSAAYQALLTEIMRISTLLCSQPNVFYAGYVLSSSEAKLHFYCKSAVLLMDILHQFPSVKHSHVQYDPAWDIYFDFLLPSSLEIKINATEEILDILLQNGYNLAELYFIEHTFHFLKEEQMYQFLEQVSVSDMPILTLKHTNTPVQLDENDNVYLVKIDQELQLNNSDIFDYVEQLENFALHNDGDYIGWESPDIILSKNQLN</sequence>
<reference evidence="4" key="1">
    <citation type="journal article" date="2019" name="Int. J. Syst. Evol. Microbiol.">
        <title>The Global Catalogue of Microorganisms (GCM) 10K type strain sequencing project: providing services to taxonomists for standard genome sequencing and annotation.</title>
        <authorList>
            <consortium name="The Broad Institute Genomics Platform"/>
            <consortium name="The Broad Institute Genome Sequencing Center for Infectious Disease"/>
            <person name="Wu L."/>
            <person name="Ma J."/>
        </authorList>
    </citation>
    <scope>NUCLEOTIDE SEQUENCE [LARGE SCALE GENOMIC DNA]</scope>
    <source>
        <strain evidence="4">CCUG 61707</strain>
    </source>
</reference>
<dbReference type="EMBL" id="JBHTJN010000008">
    <property type="protein sequence ID" value="MFD0965906.1"/>
    <property type="molecule type" value="Genomic_DNA"/>
</dbReference>
<dbReference type="Pfam" id="PF06877">
    <property type="entry name" value="RraB"/>
    <property type="match status" value="1"/>
</dbReference>
<keyword evidence="4" id="KW-1185">Reference proteome</keyword>
<comment type="caution">
    <text evidence="3">The sequence shown here is derived from an EMBL/GenBank/DDBJ whole genome shotgun (WGS) entry which is preliminary data.</text>
</comment>
<dbReference type="InterPro" id="IPR036701">
    <property type="entry name" value="RraB-like_sf"/>
</dbReference>
<dbReference type="InterPro" id="IPR009671">
    <property type="entry name" value="RraB_dom"/>
</dbReference>
<evidence type="ECO:0000259" key="1">
    <source>
        <dbReference type="Pfam" id="PF05117"/>
    </source>
</evidence>
<dbReference type="InterPro" id="IPR016097">
    <property type="entry name" value="DUF695"/>
</dbReference>
<dbReference type="NCBIfam" id="TIGR01619">
    <property type="entry name" value="hyp_HI0040"/>
    <property type="match status" value="1"/>
</dbReference>
<feature type="domain" description="DUF695" evidence="1">
    <location>
        <begin position="8"/>
        <end position="136"/>
    </location>
</feature>
<dbReference type="RefSeq" id="WP_380819353.1">
    <property type="nucleotide sequence ID" value="NZ_JBHTJN010000008.1"/>
</dbReference>
<evidence type="ECO:0000313" key="3">
    <source>
        <dbReference type="EMBL" id="MFD0965906.1"/>
    </source>
</evidence>
<dbReference type="Gene3D" id="3.30.70.970">
    <property type="entry name" value="RraB-like"/>
    <property type="match status" value="1"/>
</dbReference>
<accession>A0ABW3I7W3</accession>
<dbReference type="Pfam" id="PF05117">
    <property type="entry name" value="DUF695"/>
    <property type="match status" value="1"/>
</dbReference>